<dbReference type="GO" id="GO:0007129">
    <property type="term" value="P:homologous chromosome pairing at meiosis"/>
    <property type="evidence" value="ECO:0007669"/>
    <property type="project" value="TreeGrafter"/>
</dbReference>
<accession>A0A0N4TUW5</accession>
<gene>
    <name evidence="7" type="ORF">BPAG_LOCUS12567</name>
</gene>
<dbReference type="InterPro" id="IPR029448">
    <property type="entry name" value="FANCD2"/>
</dbReference>
<feature type="compositionally biased region" description="Basic and acidic residues" evidence="6">
    <location>
        <begin position="917"/>
        <end position="939"/>
    </location>
</feature>
<dbReference type="PANTHER" id="PTHR32086">
    <property type="entry name" value="FANCONI ANEMIA GROUP D2 PROTEIN"/>
    <property type="match status" value="1"/>
</dbReference>
<dbReference type="GO" id="GO:0070182">
    <property type="term" value="F:DNA polymerase binding"/>
    <property type="evidence" value="ECO:0007669"/>
    <property type="project" value="TreeGrafter"/>
</dbReference>
<keyword evidence="8" id="KW-1185">Reference proteome</keyword>
<name>A0A0N4TUW5_BRUPA</name>
<feature type="region of interest" description="Disordered" evidence="6">
    <location>
        <begin position="1491"/>
        <end position="1537"/>
    </location>
</feature>
<dbReference type="EMBL" id="UZAD01013304">
    <property type="protein sequence ID" value="VDN93753.1"/>
    <property type="molecule type" value="Genomic_DNA"/>
</dbReference>
<keyword evidence="4" id="KW-0539">Nucleus</keyword>
<proteinExistence type="inferred from homology"/>
<reference evidence="7 8" key="2">
    <citation type="submission" date="2018-11" db="EMBL/GenBank/DDBJ databases">
        <authorList>
            <consortium name="Pathogen Informatics"/>
        </authorList>
    </citation>
    <scope>NUCLEOTIDE SEQUENCE [LARGE SCALE GENOMIC DNA]</scope>
</reference>
<evidence type="ECO:0000256" key="2">
    <source>
        <dbReference type="ARBA" id="ARBA00022499"/>
    </source>
</evidence>
<dbReference type="STRING" id="6280.A0A0N4TUW5"/>
<dbReference type="Pfam" id="PF14631">
    <property type="entry name" value="FancD2"/>
    <property type="match status" value="1"/>
</dbReference>
<dbReference type="GO" id="GO:0036297">
    <property type="term" value="P:interstrand cross-link repair"/>
    <property type="evidence" value="ECO:0007669"/>
    <property type="project" value="TreeGrafter"/>
</dbReference>
<feature type="compositionally biased region" description="Acidic residues" evidence="6">
    <location>
        <begin position="1513"/>
        <end position="1537"/>
    </location>
</feature>
<organism evidence="9">
    <name type="scientific">Brugia pahangi</name>
    <name type="common">Filarial nematode worm</name>
    <dbReference type="NCBI Taxonomy" id="6280"/>
    <lineage>
        <taxon>Eukaryota</taxon>
        <taxon>Metazoa</taxon>
        <taxon>Ecdysozoa</taxon>
        <taxon>Nematoda</taxon>
        <taxon>Chromadorea</taxon>
        <taxon>Rhabditida</taxon>
        <taxon>Spirurina</taxon>
        <taxon>Spiruromorpha</taxon>
        <taxon>Filarioidea</taxon>
        <taxon>Onchocercidae</taxon>
        <taxon>Brugia</taxon>
    </lineage>
</organism>
<dbReference type="GO" id="GO:0031573">
    <property type="term" value="P:mitotic intra-S DNA damage checkpoint signaling"/>
    <property type="evidence" value="ECO:0007669"/>
    <property type="project" value="TreeGrafter"/>
</dbReference>
<dbReference type="PANTHER" id="PTHR32086:SF0">
    <property type="entry name" value="FANCONI ANEMIA GROUP D2 PROTEIN"/>
    <property type="match status" value="1"/>
</dbReference>
<dbReference type="GO" id="GO:0000793">
    <property type="term" value="C:condensed chromosome"/>
    <property type="evidence" value="ECO:0007669"/>
    <property type="project" value="TreeGrafter"/>
</dbReference>
<reference evidence="9" key="1">
    <citation type="submission" date="2017-02" db="UniProtKB">
        <authorList>
            <consortium name="WormBaseParasite"/>
        </authorList>
    </citation>
    <scope>IDENTIFICATION</scope>
</reference>
<evidence type="ECO:0000313" key="9">
    <source>
        <dbReference type="WBParaSite" id="BPAG_0001260501-mRNA-1"/>
    </source>
</evidence>
<evidence type="ECO:0000256" key="6">
    <source>
        <dbReference type="SAM" id="MobiDB-lite"/>
    </source>
</evidence>
<evidence type="ECO:0000313" key="8">
    <source>
        <dbReference type="Proteomes" id="UP000278627"/>
    </source>
</evidence>
<evidence type="ECO:0000256" key="1">
    <source>
        <dbReference type="ARBA" id="ARBA00004123"/>
    </source>
</evidence>
<dbReference type="Proteomes" id="UP000278627">
    <property type="component" value="Unassembled WGS sequence"/>
</dbReference>
<comment type="subcellular location">
    <subcellularLocation>
        <location evidence="1">Nucleus</location>
    </subcellularLocation>
</comment>
<sequence>MFRRKKDRNVLATKENFNKLPMDSSETISATPPPINASFQVSSIADDAFENDYPIVDEREFRRALDRCYTQSQNGNVCKLNFSKIPARTAFENLLEEMGIEICTSGGDEISIYLANSFHDLVMKLDVYCEEDNKRTNFFNLFENEIVEQSKLRIYLSPSATEEGYVDTFMRALLLSNSSQAVTFDLMLRKIEAYAKSVTDDFMENDRLALACIAQFRYLDSIYDCERIFNSVFDCDLESWRCAPRDALIQVLPEILPSHIVQQDTANNLQQMFLRRVSDNLLAFRVTILQTLLLLRTDEQTTNRIRGIMLQNLMKLNLEILPELVAYCLDSIQKNEKFAFRNILCSLRVHLQIENLKSTETGTGKKTVGQVITEIFEIILKKMKSSDGRYWKDTVVMLTTEKQEQNDEKDERGDIDESMEDLVPIAKKVPVLFDVLFYFALMDVSNWSHTIHNIFKQQILCNQHFQLEQLVILAFEYTEFIMHFFQSVCNFFENLMWSPMTVYMQFGAHGYKTLFLKLPSEQSRIFDHIIQHLSGTEEEITTTLSMLQNIAENHAGEMAKFSLVLSKKIPCLINFSFDNVCRFFNILLLMERTAEQSQITEKHKGLEFEIEQMISSSLVREKVWGILGILMQLQQYLMNKRLNIEDRESMLKQKLTLLDERTKHNSYLRTCFYHHFARILNTSTSIGHSTVLVVWAERLCLEFRRDYLKQLERNSTQCRLEDERYTNSLHKEWFCLSELVKHSSKMPDSESRVFEPVAHFQLLSALTSLKYLWSNKQHSDGFLVELRFILEANISMIEIDLETKDKQNRITNCDIFFFCIQWIRLAIHKITARFGDLNMLNTFAKSDNKILEDIEYINAILRKRFALMMECQKSLKYTIQKIGEYKMPCMLNFEQIELIVFYDTPKKPSSIKSRKNAVSDDGKRDDEDDNGAKYMDDEESKLNELVDKENGDLPRNTTQTKINEGKTIEIEQLKRRITKSMGQQRLVAESQLLSFLMPLSFASIIHLIELLPKKRKQTTFLLETLGRLLEEILPKKSKKIPLLLVSRKTATKEFLENYNPKIIWHSIQSVIPTLFAILNGAVDYFKNIMNTSSVFDATKRTYYIDMSALMHSSLVLFYNIFSSVDFMKTSKDGSEEEERSHHLKMERRKSLMEKLERAMIDAAVVEDTQGVDDAEDVVSNYFISFSEIVPTLDCAVSLLQLLSCDFIDERQKSKVAKSALAYLKREWSDVEERPVKGAIFNQAVANILRLYLSFREQTERLSAIQWLLANKVSELVPEDERRRSKISSLESCHDKDLNDDERSLFMCFSKTTFASVYKVLFCSLNETIKNVLSLQAIERGKLQHDECLAFWKVATSSFCLLTLLIRVKELRNASVLLTAAREGRSFLQSFVVKSSFMYLLSDESRFARYGAEATAILKTVQIGNRSLQNMSAHAKSTKCTSLLKLLPQLRATSEQFIRTVHQLMIGVDCDSAFQIGLLKSRNLDGEELKEVEMEVADSGADDSQQGSATGEDGNGDMELIEEQSDTDMDLNDDSPIF</sequence>
<comment type="similarity">
    <text evidence="5">Belongs to the Fanconi anemia protein FANCD2 family.</text>
</comment>
<evidence type="ECO:0000256" key="5">
    <source>
        <dbReference type="ARBA" id="ARBA00093456"/>
    </source>
</evidence>
<keyword evidence="3" id="KW-0832">Ubl conjugation</keyword>
<protein>
    <submittedName>
        <fullName evidence="9">Fanconi anemia group D2 protein</fullName>
    </submittedName>
</protein>
<keyword evidence="2" id="KW-1017">Isopeptide bond</keyword>
<dbReference type="GO" id="GO:0005634">
    <property type="term" value="C:nucleus"/>
    <property type="evidence" value="ECO:0007669"/>
    <property type="project" value="UniProtKB-SubCell"/>
</dbReference>
<evidence type="ECO:0000313" key="7">
    <source>
        <dbReference type="EMBL" id="VDN93753.1"/>
    </source>
</evidence>
<dbReference type="GO" id="GO:1990918">
    <property type="term" value="P:double-strand break repair involved in meiotic recombination"/>
    <property type="evidence" value="ECO:0007669"/>
    <property type="project" value="TreeGrafter"/>
</dbReference>
<evidence type="ECO:0000256" key="3">
    <source>
        <dbReference type="ARBA" id="ARBA00022843"/>
    </source>
</evidence>
<evidence type="ECO:0000256" key="4">
    <source>
        <dbReference type="ARBA" id="ARBA00023242"/>
    </source>
</evidence>
<dbReference type="WBParaSite" id="BPAG_0001260501-mRNA-1">
    <property type="protein sequence ID" value="BPAG_0001260501-mRNA-1"/>
    <property type="gene ID" value="BPAG_0001260501"/>
</dbReference>
<feature type="region of interest" description="Disordered" evidence="6">
    <location>
        <begin position="907"/>
        <end position="939"/>
    </location>
</feature>